<name>A0A6J4IFJ3_9ACTN</name>
<protein>
    <recommendedName>
        <fullName evidence="2">Glycosyl transferase family 1 domain-containing protein</fullName>
    </recommendedName>
</protein>
<evidence type="ECO:0000313" key="1">
    <source>
        <dbReference type="EMBL" id="CAA9248767.1"/>
    </source>
</evidence>
<gene>
    <name evidence="1" type="ORF">AVDCRST_MAG76-2161</name>
</gene>
<organism evidence="1">
    <name type="scientific">uncultured Acidimicrobiales bacterium</name>
    <dbReference type="NCBI Taxonomy" id="310071"/>
    <lineage>
        <taxon>Bacteria</taxon>
        <taxon>Bacillati</taxon>
        <taxon>Actinomycetota</taxon>
        <taxon>Acidimicrobiia</taxon>
        <taxon>Acidimicrobiales</taxon>
        <taxon>environmental samples</taxon>
    </lineage>
</organism>
<dbReference type="Gene3D" id="3.40.50.2000">
    <property type="entry name" value="Glycogen Phosphorylase B"/>
    <property type="match status" value="1"/>
</dbReference>
<reference evidence="1" key="1">
    <citation type="submission" date="2020-02" db="EMBL/GenBank/DDBJ databases">
        <authorList>
            <person name="Meier V. D."/>
        </authorList>
    </citation>
    <scope>NUCLEOTIDE SEQUENCE</scope>
    <source>
        <strain evidence="1">AVDCRST_MAG76</strain>
    </source>
</reference>
<sequence length="344" mass="36377">MPAVAIVSFRLGGPDGVSVVADQWAWALRQLGCSVRTVAGRGPVDVHVPGLAWPSEAEPMPGEVADAVAGCDLVVVENVCSLPLHPAASAAVATARRGLPTVLHHYDLPWERERFLGGGWTPPDDPAWAHVVINDRAARALDERGIRAGVEPLRIDPAWAAGGHRHRTRGLLDVGDGERVLLQPSRALARKGVADGLALAAAAGATYWLTGPVEEGYEVELAEVLSVPPTRVLRGADQRGLSMADAYAAADAVVVASTWEGFGLPLLEAAVARRPLAVRRYPVAADLERAHGFAWLAVDDGPGLRRVMDHPDPAALDRNEAVVRDCFGVHALPGRLASILEAVL</sequence>
<proteinExistence type="predicted"/>
<dbReference type="SUPFAM" id="SSF53756">
    <property type="entry name" value="UDP-Glycosyltransferase/glycogen phosphorylase"/>
    <property type="match status" value="1"/>
</dbReference>
<dbReference type="EMBL" id="CADCSZ010000135">
    <property type="protein sequence ID" value="CAA9248767.1"/>
    <property type="molecule type" value="Genomic_DNA"/>
</dbReference>
<accession>A0A6J4IFJ3</accession>
<evidence type="ECO:0008006" key="2">
    <source>
        <dbReference type="Google" id="ProtNLM"/>
    </source>
</evidence>
<dbReference type="AlphaFoldDB" id="A0A6J4IFJ3"/>